<protein>
    <submittedName>
        <fullName evidence="1">Uncharacterized protein</fullName>
    </submittedName>
</protein>
<dbReference type="Proteomes" id="UP001209878">
    <property type="component" value="Unassembled WGS sequence"/>
</dbReference>
<keyword evidence="2" id="KW-1185">Reference proteome</keyword>
<organism evidence="1 2">
    <name type="scientific">Ridgeia piscesae</name>
    <name type="common">Tubeworm</name>
    <dbReference type="NCBI Taxonomy" id="27915"/>
    <lineage>
        <taxon>Eukaryota</taxon>
        <taxon>Metazoa</taxon>
        <taxon>Spiralia</taxon>
        <taxon>Lophotrochozoa</taxon>
        <taxon>Annelida</taxon>
        <taxon>Polychaeta</taxon>
        <taxon>Sedentaria</taxon>
        <taxon>Canalipalpata</taxon>
        <taxon>Sabellida</taxon>
        <taxon>Siboglinidae</taxon>
        <taxon>Ridgeia</taxon>
    </lineage>
</organism>
<evidence type="ECO:0000313" key="2">
    <source>
        <dbReference type="Proteomes" id="UP001209878"/>
    </source>
</evidence>
<gene>
    <name evidence="1" type="ORF">NP493_621g02030</name>
</gene>
<sequence>MWESAFSGAYITPLLTGLNGHLQTANTQIVNDDRLETTPAMWSHRTRVTIEHLTHELNEKSQDNPQGAAPDSGDKQHQVLQMFLHEVQFIAFLMEWF</sequence>
<proteinExistence type="predicted"/>
<reference evidence="1" key="1">
    <citation type="journal article" date="2023" name="Mol. Biol. Evol.">
        <title>Third-Generation Sequencing Reveals the Adaptive Role of the Epigenome in Three Deep-Sea Polychaetes.</title>
        <authorList>
            <person name="Perez M."/>
            <person name="Aroh O."/>
            <person name="Sun Y."/>
            <person name="Lan Y."/>
            <person name="Juniper S.K."/>
            <person name="Young C.R."/>
            <person name="Angers B."/>
            <person name="Qian P.Y."/>
        </authorList>
    </citation>
    <scope>NUCLEOTIDE SEQUENCE</scope>
    <source>
        <strain evidence="1">R07B-5</strain>
    </source>
</reference>
<dbReference type="AlphaFoldDB" id="A0AAD9NRQ7"/>
<evidence type="ECO:0000313" key="1">
    <source>
        <dbReference type="EMBL" id="KAK2177039.1"/>
    </source>
</evidence>
<accession>A0AAD9NRQ7</accession>
<dbReference type="EMBL" id="JAODUO010000621">
    <property type="protein sequence ID" value="KAK2177039.1"/>
    <property type="molecule type" value="Genomic_DNA"/>
</dbReference>
<name>A0AAD9NRQ7_RIDPI</name>
<comment type="caution">
    <text evidence="1">The sequence shown here is derived from an EMBL/GenBank/DDBJ whole genome shotgun (WGS) entry which is preliminary data.</text>
</comment>